<dbReference type="GeneID" id="9418927"/>
<dbReference type="eggNOG" id="arCOG00732">
    <property type="taxonomic scope" value="Archaea"/>
</dbReference>
<protein>
    <submittedName>
        <fullName evidence="1">Uncharacterized protein</fullName>
    </submittedName>
</protein>
<evidence type="ECO:0000313" key="4">
    <source>
        <dbReference type="Proteomes" id="UP000011645"/>
    </source>
</evidence>
<dbReference type="KEGG" id="hje:HacjB3_05615"/>
<evidence type="ECO:0000313" key="3">
    <source>
        <dbReference type="Proteomes" id="UP000000390"/>
    </source>
</evidence>
<dbReference type="Proteomes" id="UP000000390">
    <property type="component" value="Chromosome"/>
</dbReference>
<dbReference type="EMBL" id="CP002062">
    <property type="protein sequence ID" value="ADJ14514.1"/>
    <property type="molecule type" value="Genomic_DNA"/>
</dbReference>
<dbReference type="RefSeq" id="WP_008414668.1">
    <property type="nucleotide sequence ID" value="NC_014297.1"/>
</dbReference>
<dbReference type="InterPro" id="IPR036390">
    <property type="entry name" value="WH_DNA-bd_sf"/>
</dbReference>
<name>D8J9Z2_HALJB</name>
<reference evidence="2 4" key="2">
    <citation type="journal article" date="2014" name="PLoS Genet.">
        <title>Phylogenetically driven sequencing of extremely halophilic archaea reveals strategies for static and dynamic osmo-response.</title>
        <authorList>
            <person name="Becker E.A."/>
            <person name="Seitzer P.M."/>
            <person name="Tritt A."/>
            <person name="Larsen D."/>
            <person name="Krusor M."/>
            <person name="Yao A.I."/>
            <person name="Wu D."/>
            <person name="Madern D."/>
            <person name="Eisen J.A."/>
            <person name="Darling A.E."/>
            <person name="Facciotti M.T."/>
        </authorList>
    </citation>
    <scope>NUCLEOTIDE SEQUENCE [LARGE SCALE GENOMIC DNA]</scope>
    <source>
        <strain evidence="2">B3</strain>
        <strain evidence="4">DSM 18796 / CECT 7217 / JCM 14584 / KCTC 4019 / B3</strain>
    </source>
</reference>
<dbReference type="AlphaFoldDB" id="D8J9Z2"/>
<dbReference type="Gene3D" id="1.10.10.10">
    <property type="entry name" value="Winged helix-like DNA-binding domain superfamily/Winged helix DNA-binding domain"/>
    <property type="match status" value="1"/>
</dbReference>
<dbReference type="InterPro" id="IPR036388">
    <property type="entry name" value="WH-like_DNA-bd_sf"/>
</dbReference>
<dbReference type="SUPFAM" id="SSF46785">
    <property type="entry name" value="Winged helix' DNA-binding domain"/>
    <property type="match status" value="1"/>
</dbReference>
<keyword evidence="4" id="KW-1185">Reference proteome</keyword>
<proteinExistence type="predicted"/>
<organism evidence="1 3">
    <name type="scientific">Halalkalicoccus jeotgali (strain DSM 18796 / CECT 7217 / JCM 14584 / KCTC 4019 / B3)</name>
    <dbReference type="NCBI Taxonomy" id="795797"/>
    <lineage>
        <taxon>Archaea</taxon>
        <taxon>Methanobacteriati</taxon>
        <taxon>Methanobacteriota</taxon>
        <taxon>Stenosarchaea group</taxon>
        <taxon>Halobacteria</taxon>
        <taxon>Halobacteriales</taxon>
        <taxon>Halococcaceae</taxon>
        <taxon>Halalkalicoccus</taxon>
    </lineage>
</organism>
<dbReference type="EMBL" id="AOHV01000011">
    <property type="protein sequence ID" value="ELY40087.1"/>
    <property type="molecule type" value="Genomic_DNA"/>
</dbReference>
<evidence type="ECO:0000313" key="2">
    <source>
        <dbReference type="EMBL" id="ELY40087.1"/>
    </source>
</evidence>
<accession>D8J9Z2</accession>
<gene>
    <name evidence="1" type="ordered locus">HacjB3_05615</name>
    <name evidence="2" type="ORF">C497_03985</name>
</gene>
<dbReference type="Proteomes" id="UP000011645">
    <property type="component" value="Unassembled WGS sequence"/>
</dbReference>
<reference evidence="1 3" key="1">
    <citation type="journal article" date="2010" name="J. Bacteriol.">
        <title>Complete genome sequence of Halalkalicoccus jeotgali B3(T), an extremely halophilic archaeon.</title>
        <authorList>
            <person name="Roh S.W."/>
            <person name="Nam Y.D."/>
            <person name="Nam S.H."/>
            <person name="Choi S.H."/>
            <person name="Park H.S."/>
            <person name="Bae J.W."/>
        </authorList>
    </citation>
    <scope>NUCLEOTIDE SEQUENCE [LARGE SCALE GENOMIC DNA]</scope>
    <source>
        <strain evidence="1">B3</strain>
        <strain evidence="3">DSM 18796 / CECT 7217 / JCM 14584 / KCTC 4019 / B3</strain>
    </source>
</reference>
<dbReference type="HOGENOM" id="CLU_1458156_0_0_2"/>
<evidence type="ECO:0000313" key="1">
    <source>
        <dbReference type="EMBL" id="ADJ14514.1"/>
    </source>
</evidence>
<sequence>MAIAVDSTVEMDTTLHHNAVNVLLAIYDAEDETANTSQIGAVTGLSSANISGGHAQTLEREGLIERAGSVESSAPRDTNVYTVTHRGRKEAKRLLNETDAEVPMSDGEKLALLNLLKDHAGGIEQAPRSRGQDAVSREELKELRQEVAEVKSMLESHEERLNDHDDGFENAWNTLEKVVDRVVED</sequence>